<dbReference type="AlphaFoldDB" id="A0ABD2QDH6"/>
<gene>
    <name evidence="8" type="primary">ATP1B1_1</name>
    <name evidence="8" type="ORF">Ciccas_003896</name>
</gene>
<evidence type="ECO:0000256" key="7">
    <source>
        <dbReference type="SAM" id="Phobius"/>
    </source>
</evidence>
<dbReference type="EMBL" id="JBJKFK010000381">
    <property type="protein sequence ID" value="KAL3317443.1"/>
    <property type="molecule type" value="Genomic_DNA"/>
</dbReference>
<evidence type="ECO:0000256" key="3">
    <source>
        <dbReference type="ARBA" id="ARBA00022692"/>
    </source>
</evidence>
<dbReference type="PANTHER" id="PTHR11523:SF28">
    <property type="entry name" value="NA_K-ATPASE BETA SUBUNIT ISOFORM 4-RELATED"/>
    <property type="match status" value="1"/>
</dbReference>
<proteinExistence type="inferred from homology"/>
<sequence length="291" mass="32896">MLTSLTIFQILAMSNRRNAVFLFGFITKDLGNFSAELGNLGLIFLFYLIFFTLLCGFFIGMMAVNLIYVIPKTRPLLTGKDSLLKLSPGLGMRPMPDSAETLIRYSSNSPQTYKRYVQGLDLFLKDYYDINAKNSVNFATCDGKKQPDDIHKVCKFPIDKFGDCTQKNNYGYSSNKPCILLKLNKIYGWLPDPTDATIKDPLVKCTGQNPQDTENLGTPTYYPSVKLNETSYGSFSNLYYPYVGQKSYLAPVVMVKFDFTRTSIPILVKCEVHNFKTSTDVDPVTMEFLVD</sequence>
<evidence type="ECO:0000256" key="5">
    <source>
        <dbReference type="ARBA" id="ARBA00022989"/>
    </source>
</evidence>
<evidence type="ECO:0000313" key="8">
    <source>
        <dbReference type="EMBL" id="KAL3317443.1"/>
    </source>
</evidence>
<evidence type="ECO:0000256" key="2">
    <source>
        <dbReference type="ARBA" id="ARBA00005876"/>
    </source>
</evidence>
<comment type="similarity">
    <text evidence="2">Belongs to the X(+)/potassium ATPases subunit beta family.</text>
</comment>
<dbReference type="PANTHER" id="PTHR11523">
    <property type="entry name" value="SODIUM/POTASSIUM-DEPENDENT ATPASE BETA SUBUNIT"/>
    <property type="match status" value="1"/>
</dbReference>
<reference evidence="8 9" key="1">
    <citation type="submission" date="2024-11" db="EMBL/GenBank/DDBJ databases">
        <title>Adaptive evolution of stress response genes in parasites aligns with host niche diversity.</title>
        <authorList>
            <person name="Hahn C."/>
            <person name="Resl P."/>
        </authorList>
    </citation>
    <scope>NUCLEOTIDE SEQUENCE [LARGE SCALE GENOMIC DNA]</scope>
    <source>
        <strain evidence="8">EGGRZ-B1_66</strain>
        <tissue evidence="8">Body</tissue>
    </source>
</reference>
<dbReference type="GO" id="GO:0016020">
    <property type="term" value="C:membrane"/>
    <property type="evidence" value="ECO:0007669"/>
    <property type="project" value="UniProtKB-SubCell"/>
</dbReference>
<keyword evidence="5 7" id="KW-1133">Transmembrane helix</keyword>
<comment type="caution">
    <text evidence="8">The sequence shown here is derived from an EMBL/GenBank/DDBJ whole genome shotgun (WGS) entry which is preliminary data.</text>
</comment>
<keyword evidence="9" id="KW-1185">Reference proteome</keyword>
<organism evidence="8 9">
    <name type="scientific">Cichlidogyrus casuarinus</name>
    <dbReference type="NCBI Taxonomy" id="1844966"/>
    <lineage>
        <taxon>Eukaryota</taxon>
        <taxon>Metazoa</taxon>
        <taxon>Spiralia</taxon>
        <taxon>Lophotrochozoa</taxon>
        <taxon>Platyhelminthes</taxon>
        <taxon>Monogenea</taxon>
        <taxon>Monopisthocotylea</taxon>
        <taxon>Dactylogyridea</taxon>
        <taxon>Ancyrocephalidae</taxon>
        <taxon>Cichlidogyrus</taxon>
    </lineage>
</organism>
<keyword evidence="6 7" id="KW-0472">Membrane</keyword>
<dbReference type="Proteomes" id="UP001626550">
    <property type="component" value="Unassembled WGS sequence"/>
</dbReference>
<dbReference type="Gene3D" id="2.60.40.1660">
    <property type="entry name" value="Na, k-atpase alpha subunit"/>
    <property type="match status" value="1"/>
</dbReference>
<protein>
    <submittedName>
        <fullName evidence="8">Atp1b1p</fullName>
    </submittedName>
</protein>
<keyword evidence="4" id="KW-0735">Signal-anchor</keyword>
<evidence type="ECO:0000256" key="1">
    <source>
        <dbReference type="ARBA" id="ARBA00004606"/>
    </source>
</evidence>
<accession>A0ABD2QDH6</accession>
<feature type="transmembrane region" description="Helical" evidence="7">
    <location>
        <begin position="43"/>
        <end position="70"/>
    </location>
</feature>
<keyword evidence="3 7" id="KW-0812">Transmembrane</keyword>
<evidence type="ECO:0000256" key="4">
    <source>
        <dbReference type="ARBA" id="ARBA00022968"/>
    </source>
</evidence>
<dbReference type="InterPro" id="IPR038702">
    <property type="entry name" value="Na/K_ATPase_sub_beta_sf"/>
</dbReference>
<evidence type="ECO:0000313" key="9">
    <source>
        <dbReference type="Proteomes" id="UP001626550"/>
    </source>
</evidence>
<name>A0ABD2QDH6_9PLAT</name>
<dbReference type="InterPro" id="IPR000402">
    <property type="entry name" value="Na/K_ATPase_sub_beta"/>
</dbReference>
<comment type="subcellular location">
    <subcellularLocation>
        <location evidence="1">Membrane</location>
        <topology evidence="1">Single-pass type II membrane protein</topology>
    </subcellularLocation>
</comment>
<evidence type="ECO:0000256" key="6">
    <source>
        <dbReference type="ARBA" id="ARBA00023136"/>
    </source>
</evidence>
<dbReference type="Pfam" id="PF00287">
    <property type="entry name" value="Na_K-ATPase"/>
    <property type="match status" value="1"/>
</dbReference>